<sequence>MAGDTQRQLLNLIRDFATEKSQGERRIAGFKKRIEELRSALDLANTELYEAKFAKEIAEQELKGYEVELAMNGASIQAQEIRVSLIQEEISKVGSEVEALKAEMGANRDEFIKEMFSLNKIMRKNLAALASAFPEDISTKPSSYNGDKVEIKEAIPDIGFASKDIADMLEVTTSQTHSVEQQYQRTQDNPNKVQNELDDMERKALIESIVKKAKELQELTRYPSHYRANIAEAESLL</sequence>
<feature type="coiled-coil region" evidence="1">
    <location>
        <begin position="20"/>
        <end position="47"/>
    </location>
</feature>
<evidence type="ECO:0000313" key="3">
    <source>
        <dbReference type="Proteomes" id="UP000554482"/>
    </source>
</evidence>
<dbReference type="Proteomes" id="UP000554482">
    <property type="component" value="Unassembled WGS sequence"/>
</dbReference>
<dbReference type="OrthoDB" id="763901at2759"/>
<proteinExistence type="predicted"/>
<dbReference type="PANTHER" id="PTHR36001:SF2">
    <property type="entry name" value="CTAGE FAMILY PROTEIN-RELATED"/>
    <property type="match status" value="1"/>
</dbReference>
<dbReference type="InterPro" id="IPR053327">
    <property type="entry name" value="KIP"/>
</dbReference>
<evidence type="ECO:0000313" key="2">
    <source>
        <dbReference type="EMBL" id="KAF5194385.1"/>
    </source>
</evidence>
<name>A0A7J6WDD7_THATH</name>
<dbReference type="AlphaFoldDB" id="A0A7J6WDD7"/>
<keyword evidence="1" id="KW-0175">Coiled coil</keyword>
<protein>
    <submittedName>
        <fullName evidence="2">Spindle assembly checkpoint component</fullName>
    </submittedName>
</protein>
<reference evidence="2 3" key="1">
    <citation type="submission" date="2020-06" db="EMBL/GenBank/DDBJ databases">
        <title>Transcriptomic and genomic resources for Thalictrum thalictroides and T. hernandezii: Facilitating candidate gene discovery in an emerging model plant lineage.</title>
        <authorList>
            <person name="Arias T."/>
            <person name="Riano-Pachon D.M."/>
            <person name="Di Stilio V.S."/>
        </authorList>
    </citation>
    <scope>NUCLEOTIDE SEQUENCE [LARGE SCALE GENOMIC DNA]</scope>
    <source>
        <strain evidence="3">cv. WT478/WT964</strain>
        <tissue evidence="2">Leaves</tissue>
    </source>
</reference>
<keyword evidence="3" id="KW-1185">Reference proteome</keyword>
<accession>A0A7J6WDD7</accession>
<evidence type="ECO:0000256" key="1">
    <source>
        <dbReference type="SAM" id="Coils"/>
    </source>
</evidence>
<comment type="caution">
    <text evidence="2">The sequence shown here is derived from an EMBL/GenBank/DDBJ whole genome shotgun (WGS) entry which is preliminary data.</text>
</comment>
<dbReference type="PANTHER" id="PTHR36001">
    <property type="entry name" value="CTAGE FAMILY PROTEIN-RELATED"/>
    <property type="match status" value="1"/>
</dbReference>
<dbReference type="EMBL" id="JABWDY010018777">
    <property type="protein sequence ID" value="KAF5194385.1"/>
    <property type="molecule type" value="Genomic_DNA"/>
</dbReference>
<gene>
    <name evidence="2" type="ORF">FRX31_016028</name>
</gene>
<organism evidence="2 3">
    <name type="scientific">Thalictrum thalictroides</name>
    <name type="common">Rue-anemone</name>
    <name type="synonym">Anemone thalictroides</name>
    <dbReference type="NCBI Taxonomy" id="46969"/>
    <lineage>
        <taxon>Eukaryota</taxon>
        <taxon>Viridiplantae</taxon>
        <taxon>Streptophyta</taxon>
        <taxon>Embryophyta</taxon>
        <taxon>Tracheophyta</taxon>
        <taxon>Spermatophyta</taxon>
        <taxon>Magnoliopsida</taxon>
        <taxon>Ranunculales</taxon>
        <taxon>Ranunculaceae</taxon>
        <taxon>Thalictroideae</taxon>
        <taxon>Thalictrum</taxon>
    </lineage>
</organism>